<accession>A0A3R6BYT9</accession>
<reference evidence="1 2" key="1">
    <citation type="submission" date="2018-08" db="EMBL/GenBank/DDBJ databases">
        <title>A genome reference for cultivated species of the human gut microbiota.</title>
        <authorList>
            <person name="Zou Y."/>
            <person name="Xue W."/>
            <person name="Luo G."/>
        </authorList>
    </citation>
    <scope>NUCLEOTIDE SEQUENCE [LARGE SCALE GENOMIC DNA]</scope>
    <source>
        <strain evidence="1 2">AF28-15</strain>
    </source>
</reference>
<organism evidence="1 2">
    <name type="scientific">Roseburia inulinivorans</name>
    <dbReference type="NCBI Taxonomy" id="360807"/>
    <lineage>
        <taxon>Bacteria</taxon>
        <taxon>Bacillati</taxon>
        <taxon>Bacillota</taxon>
        <taxon>Clostridia</taxon>
        <taxon>Lachnospirales</taxon>
        <taxon>Lachnospiraceae</taxon>
        <taxon>Roseburia</taxon>
    </lineage>
</organism>
<comment type="caution">
    <text evidence="1">The sequence shown here is derived from an EMBL/GenBank/DDBJ whole genome shotgun (WGS) entry which is preliminary data.</text>
</comment>
<proteinExistence type="predicted"/>
<evidence type="ECO:0000313" key="1">
    <source>
        <dbReference type="EMBL" id="RGQ42806.1"/>
    </source>
</evidence>
<protein>
    <submittedName>
        <fullName evidence="1">rRNA biogenesis protein rrp5</fullName>
    </submittedName>
</protein>
<name>A0A3R6BYT9_9FIRM</name>
<evidence type="ECO:0000313" key="2">
    <source>
        <dbReference type="Proteomes" id="UP000283738"/>
    </source>
</evidence>
<sequence length="135" mass="14525">MPKVNISKIIEGVGTCSENLIEISENLISISEKVSVISKVIVEIISEFQTEVDKPAIETKAKKSAPKQIEAKAEPVKEAAKEITFTEVRTILAGKSRAGHTADIKKILVSHGAEKLSEIDPSEYAAIVAEVEVLG</sequence>
<gene>
    <name evidence="1" type="ORF">DWY96_17105</name>
</gene>
<dbReference type="EMBL" id="QRTF01000067">
    <property type="protein sequence ID" value="RGQ42806.1"/>
    <property type="molecule type" value="Genomic_DNA"/>
</dbReference>
<dbReference type="AlphaFoldDB" id="A0A3R6BYT9"/>
<dbReference type="Proteomes" id="UP000283738">
    <property type="component" value="Unassembled WGS sequence"/>
</dbReference>
<dbReference type="RefSeq" id="WP_118112151.1">
    <property type="nucleotide sequence ID" value="NZ_JBBNGM010000074.1"/>
</dbReference>